<feature type="non-terminal residue" evidence="3">
    <location>
        <position position="551"/>
    </location>
</feature>
<reference evidence="3 4" key="1">
    <citation type="submission" date="2017-11" db="EMBL/GenBank/DDBJ databases">
        <title>De-novo sequencing of pomegranate (Punica granatum L.) genome.</title>
        <authorList>
            <person name="Akparov Z."/>
            <person name="Amiraslanov A."/>
            <person name="Hajiyeva S."/>
            <person name="Abbasov M."/>
            <person name="Kaur K."/>
            <person name="Hamwieh A."/>
            <person name="Solovyev V."/>
            <person name="Salamov A."/>
            <person name="Braich B."/>
            <person name="Kosarev P."/>
            <person name="Mahmoud A."/>
            <person name="Hajiyev E."/>
            <person name="Babayeva S."/>
            <person name="Izzatullayeva V."/>
            <person name="Mammadov A."/>
            <person name="Mammadov A."/>
            <person name="Sharifova S."/>
            <person name="Ojaghi J."/>
            <person name="Eynullazada K."/>
            <person name="Bayramov B."/>
            <person name="Abdulazimova A."/>
            <person name="Shahmuradov I."/>
        </authorList>
    </citation>
    <scope>NUCLEOTIDE SEQUENCE [LARGE SCALE GENOMIC DNA]</scope>
    <source>
        <strain evidence="4">cv. AG2017</strain>
        <tissue evidence="3">Leaf</tissue>
    </source>
</reference>
<evidence type="ECO:0000256" key="1">
    <source>
        <dbReference type="SAM" id="MobiDB-lite"/>
    </source>
</evidence>
<evidence type="ECO:0000313" key="3">
    <source>
        <dbReference type="EMBL" id="PKI70544.1"/>
    </source>
</evidence>
<dbReference type="Proteomes" id="UP000233551">
    <property type="component" value="Unassembled WGS sequence"/>
</dbReference>
<sequence>MSDISDDEKSPRLDAKSSKDRKTGDSSVRSMEVPPIYRLASSDSTRAQVIGCTLNSDNYLTWSRAMLIALRARNKLAFIDESLERPDDDDPLKERWERCNSTVLAWMFNTMEGSLQATVAYAVDARNLWDDLNERFSVGNQSRVFQIKTDICFLKQDGLNVRDYYDKLKLLWDKLEFYLEHPSCSCGANATIATQKEAENIEPLPNLNNIYKMVANEERQKMVARSREVVPKSAVFLARGETDHGQIGMEKLQSFGEGKEGGPGQGRPSKALGCVERPKLSEAQTERTEPRQCGEFAGRTPGGPTRRAIPTPIIHAFPGCHRPEPLVDNKFNLVTLQIEWILDTGASRHMTGCLEYFSTSIPIKGGAPASLPTKFWGECVSTVVHLINITPTPLLDNKSPHEKIPLLAQGEQLGDLSPTQNSWAILVNRHQTGPSAGRSPVKLGSSSPALRRKRSPVLQTGLVQPSSFWRRISLEEGWAAQEEIPNPGQAERDAGPVLEAIRDNSAPGRSERSPVQILEARGVLWEQRIISFTLFAIRPLLPFRPLPCTPQ</sequence>
<feature type="domain" description="Retrotransposon Copia-like N-terminal" evidence="2">
    <location>
        <begin position="42"/>
        <end position="87"/>
    </location>
</feature>
<dbReference type="InterPro" id="IPR029472">
    <property type="entry name" value="Copia-like_N"/>
</dbReference>
<dbReference type="AlphaFoldDB" id="A0A2I0KPY0"/>
<accession>A0A2I0KPY0</accession>
<gene>
    <name evidence="3" type="ORF">CRG98_009049</name>
</gene>
<feature type="region of interest" description="Disordered" evidence="1">
    <location>
        <begin position="1"/>
        <end position="29"/>
    </location>
</feature>
<feature type="region of interest" description="Disordered" evidence="1">
    <location>
        <begin position="431"/>
        <end position="456"/>
    </location>
</feature>
<feature type="compositionally biased region" description="Basic and acidic residues" evidence="1">
    <location>
        <begin position="281"/>
        <end position="292"/>
    </location>
</feature>
<evidence type="ECO:0000313" key="4">
    <source>
        <dbReference type="Proteomes" id="UP000233551"/>
    </source>
</evidence>
<protein>
    <recommendedName>
        <fullName evidence="2">Retrotransposon Copia-like N-terminal domain-containing protein</fullName>
    </recommendedName>
</protein>
<name>A0A2I0KPY0_PUNGR</name>
<feature type="region of interest" description="Disordered" evidence="1">
    <location>
        <begin position="281"/>
        <end position="306"/>
    </location>
</feature>
<organism evidence="3 4">
    <name type="scientific">Punica granatum</name>
    <name type="common">Pomegranate</name>
    <dbReference type="NCBI Taxonomy" id="22663"/>
    <lineage>
        <taxon>Eukaryota</taxon>
        <taxon>Viridiplantae</taxon>
        <taxon>Streptophyta</taxon>
        <taxon>Embryophyta</taxon>
        <taxon>Tracheophyta</taxon>
        <taxon>Spermatophyta</taxon>
        <taxon>Magnoliopsida</taxon>
        <taxon>eudicotyledons</taxon>
        <taxon>Gunneridae</taxon>
        <taxon>Pentapetalae</taxon>
        <taxon>rosids</taxon>
        <taxon>malvids</taxon>
        <taxon>Myrtales</taxon>
        <taxon>Lythraceae</taxon>
        <taxon>Punica</taxon>
    </lineage>
</organism>
<dbReference type="PANTHER" id="PTHR37610">
    <property type="entry name" value="CCHC-TYPE DOMAIN-CONTAINING PROTEIN"/>
    <property type="match status" value="1"/>
</dbReference>
<dbReference type="EMBL" id="PGOL01000438">
    <property type="protein sequence ID" value="PKI70544.1"/>
    <property type="molecule type" value="Genomic_DNA"/>
</dbReference>
<evidence type="ECO:0000259" key="2">
    <source>
        <dbReference type="Pfam" id="PF14244"/>
    </source>
</evidence>
<dbReference type="Pfam" id="PF14244">
    <property type="entry name" value="Retrotran_gag_3"/>
    <property type="match status" value="1"/>
</dbReference>
<feature type="compositionally biased region" description="Basic and acidic residues" evidence="1">
    <location>
        <begin position="7"/>
        <end position="24"/>
    </location>
</feature>
<comment type="caution">
    <text evidence="3">The sequence shown here is derived from an EMBL/GenBank/DDBJ whole genome shotgun (WGS) entry which is preliminary data.</text>
</comment>
<dbReference type="PANTHER" id="PTHR37610:SF97">
    <property type="entry name" value="RETROTRANSPOSON GAG DOMAIN-CONTAINING PROTEIN"/>
    <property type="match status" value="1"/>
</dbReference>
<proteinExistence type="predicted"/>
<keyword evidence="4" id="KW-1185">Reference proteome</keyword>